<dbReference type="GO" id="GO:1901137">
    <property type="term" value="P:carbohydrate derivative biosynthetic process"/>
    <property type="evidence" value="ECO:0007669"/>
    <property type="project" value="UniProtKB-ARBA"/>
</dbReference>
<evidence type="ECO:0000313" key="6">
    <source>
        <dbReference type="EMBL" id="TDS74832.1"/>
    </source>
</evidence>
<dbReference type="InterPro" id="IPR028098">
    <property type="entry name" value="Glyco_trans_4-like_N"/>
</dbReference>
<organism evidence="6 7">
    <name type="scientific">Amnibacterium kyonggiense</name>
    <dbReference type="NCBI Taxonomy" id="595671"/>
    <lineage>
        <taxon>Bacteria</taxon>
        <taxon>Bacillati</taxon>
        <taxon>Actinomycetota</taxon>
        <taxon>Actinomycetes</taxon>
        <taxon>Micrococcales</taxon>
        <taxon>Microbacteriaceae</taxon>
        <taxon>Amnibacterium</taxon>
    </lineage>
</organism>
<dbReference type="Pfam" id="PF13692">
    <property type="entry name" value="Glyco_trans_1_4"/>
    <property type="match status" value="1"/>
</dbReference>
<accession>A0A4R7FIV3</accession>
<name>A0A4R7FIV3_9MICO</name>
<reference evidence="6 7" key="1">
    <citation type="submission" date="2019-03" db="EMBL/GenBank/DDBJ databases">
        <title>Genomic Encyclopedia of Archaeal and Bacterial Type Strains, Phase II (KMG-II): from individual species to whole genera.</title>
        <authorList>
            <person name="Goeker M."/>
        </authorList>
    </citation>
    <scope>NUCLEOTIDE SEQUENCE [LARGE SCALE GENOMIC DNA]</scope>
    <source>
        <strain evidence="6 7">DSM 24782</strain>
    </source>
</reference>
<dbReference type="InterPro" id="IPR001296">
    <property type="entry name" value="Glyco_trans_1"/>
</dbReference>
<dbReference type="SUPFAM" id="SSF53756">
    <property type="entry name" value="UDP-Glycosyltransferase/glycogen phosphorylase"/>
    <property type="match status" value="2"/>
</dbReference>
<evidence type="ECO:0000313" key="7">
    <source>
        <dbReference type="Proteomes" id="UP000295344"/>
    </source>
</evidence>
<proteinExistence type="predicted"/>
<feature type="domain" description="Glycosyltransferase subfamily 4-like N-terminal" evidence="5">
    <location>
        <begin position="20"/>
        <end position="180"/>
    </location>
</feature>
<dbReference type="Pfam" id="PF13439">
    <property type="entry name" value="Glyco_transf_4"/>
    <property type="match status" value="2"/>
</dbReference>
<dbReference type="Pfam" id="PF00534">
    <property type="entry name" value="Glycos_transf_1"/>
    <property type="match status" value="1"/>
</dbReference>
<dbReference type="InterPro" id="IPR050194">
    <property type="entry name" value="Glycosyltransferase_grp1"/>
</dbReference>
<dbReference type="Proteomes" id="UP000295344">
    <property type="component" value="Unassembled WGS sequence"/>
</dbReference>
<dbReference type="RefSeq" id="WP_162850907.1">
    <property type="nucleotide sequence ID" value="NZ_BAAARP010000001.1"/>
</dbReference>
<evidence type="ECO:0000259" key="5">
    <source>
        <dbReference type="Pfam" id="PF13439"/>
    </source>
</evidence>
<evidence type="ECO:0000256" key="1">
    <source>
        <dbReference type="ARBA" id="ARBA00021292"/>
    </source>
</evidence>
<dbReference type="Gene3D" id="3.40.50.2000">
    <property type="entry name" value="Glycogen Phosphorylase B"/>
    <property type="match status" value="4"/>
</dbReference>
<evidence type="ECO:0000259" key="4">
    <source>
        <dbReference type="Pfam" id="PF00534"/>
    </source>
</evidence>
<protein>
    <recommendedName>
        <fullName evidence="1">D-inositol 3-phosphate glycosyltransferase</fullName>
    </recommendedName>
</protein>
<feature type="domain" description="Glycosyl transferase family 1" evidence="4">
    <location>
        <begin position="197"/>
        <end position="344"/>
    </location>
</feature>
<feature type="domain" description="Glycosyltransferase subfamily 4-like N-terminal" evidence="5">
    <location>
        <begin position="388"/>
        <end position="546"/>
    </location>
</feature>
<dbReference type="PANTHER" id="PTHR45947:SF3">
    <property type="entry name" value="SULFOQUINOVOSYL TRANSFERASE SQD2"/>
    <property type="match status" value="1"/>
</dbReference>
<dbReference type="GO" id="GO:0016757">
    <property type="term" value="F:glycosyltransferase activity"/>
    <property type="evidence" value="ECO:0007669"/>
    <property type="project" value="UniProtKB-KW"/>
</dbReference>
<keyword evidence="2" id="KW-0328">Glycosyltransferase</keyword>
<gene>
    <name evidence="6" type="ORF">CLV52_3354</name>
</gene>
<evidence type="ECO:0000256" key="2">
    <source>
        <dbReference type="ARBA" id="ARBA00022676"/>
    </source>
</evidence>
<keyword evidence="3 6" id="KW-0808">Transferase</keyword>
<sequence length="748" mass="80332">MNGRPIRVLQVVQRFAPELGGLETHVAEVTRRLAGTEDVEITVLTTDRTGRLPREDRIGGVRVIRRRSYRRSGEEYFAPGIVRVIRRGGWDLVHVQGSQTTVPTLAMLAARSAGIPYVLTFHSGGHSSAAHAPITRVQNAINRPLLRRAARLVAVSRFERARFARILGLPESRFTVIRNGGALPPVPTGAAPVRGSIVTSGRLERYKGHHRVIAALPLIRAVMPEATVTVLGSGPYEPELRRLVEERGVAEAVTFRHLLPAERAEMAAVLSRSSVMAALSSYEAHPVAVMEAVALGLPVVGFDTAGIGDLVEEGLVTGVPLDADDATVAEALLRRLRQDDGTPHRGPDVELPTWEGAAAAIADVYRSVLGSAAPRSSVVQIITTLTTGGAERQVESIVDHSRHRQHVIALYGGGTVARSLEAAGHSVEVLDLVGPRRLLALPVLVRRLQALRPDTVQVHLLSGQLWGLPAARLARVPVVLSTEHSLMDDSIENRPLSEWLRRLYLALNRLATRTVAVSAATADRLVRWGVRPESITVIDNGIDFARLAFDEAVRAETRRALDIRPDVEVVGAVGRLEPVKRMRQLLSAVAPTLERGRRELLIVGDGPLRAALAAEAASLGVADAVHLTGPRQDVPALLSAMDVLVSASRDETFGMAVLEGIGAGLPVVHAQCPALDALPAPVPGAFPIGTSDDRDEPTAVLAAVERALAVPGRLPVPAEVLEAYDIVRTTARLDRLVDDGARRGRGRR</sequence>
<dbReference type="PANTHER" id="PTHR45947">
    <property type="entry name" value="SULFOQUINOVOSYL TRANSFERASE SQD2"/>
    <property type="match status" value="1"/>
</dbReference>
<comment type="caution">
    <text evidence="6">The sequence shown here is derived from an EMBL/GenBank/DDBJ whole genome shotgun (WGS) entry which is preliminary data.</text>
</comment>
<evidence type="ECO:0000256" key="3">
    <source>
        <dbReference type="ARBA" id="ARBA00022679"/>
    </source>
</evidence>
<dbReference type="EMBL" id="SOAM01000004">
    <property type="protein sequence ID" value="TDS74832.1"/>
    <property type="molecule type" value="Genomic_DNA"/>
</dbReference>
<dbReference type="AlphaFoldDB" id="A0A4R7FIV3"/>
<keyword evidence="7" id="KW-1185">Reference proteome</keyword>
<dbReference type="CDD" id="cd03801">
    <property type="entry name" value="GT4_PimA-like"/>
    <property type="match status" value="1"/>
</dbReference>